<feature type="domain" description="DUF6443" evidence="2">
    <location>
        <begin position="56"/>
        <end position="200"/>
    </location>
</feature>
<feature type="chain" id="PRO_5017626696" description="DUF6443 domain-containing protein" evidence="1">
    <location>
        <begin position="22"/>
        <end position="1508"/>
    </location>
</feature>
<comment type="caution">
    <text evidence="3">The sequence shown here is derived from an EMBL/GenBank/DDBJ whole genome shotgun (WGS) entry which is preliminary data.</text>
</comment>
<evidence type="ECO:0000256" key="1">
    <source>
        <dbReference type="SAM" id="SignalP"/>
    </source>
</evidence>
<dbReference type="PANTHER" id="PTHR32305">
    <property type="match status" value="1"/>
</dbReference>
<proteinExistence type="predicted"/>
<dbReference type="RefSeq" id="WP_116848543.1">
    <property type="nucleotide sequence ID" value="NZ_QTJU01000007.1"/>
</dbReference>
<protein>
    <recommendedName>
        <fullName evidence="2">DUF6443 domain-containing protein</fullName>
    </recommendedName>
</protein>
<dbReference type="OrthoDB" id="976756at2"/>
<dbReference type="InterPro" id="IPR022385">
    <property type="entry name" value="Rhs_assc_core"/>
</dbReference>
<dbReference type="InterPro" id="IPR050708">
    <property type="entry name" value="T6SS_VgrG/RHS"/>
</dbReference>
<gene>
    <name evidence="3" type="ORF">DXN05_17340</name>
</gene>
<evidence type="ECO:0000313" key="3">
    <source>
        <dbReference type="EMBL" id="RFM26759.1"/>
    </source>
</evidence>
<dbReference type="Gene3D" id="2.180.10.10">
    <property type="entry name" value="RHS repeat-associated core"/>
    <property type="match status" value="2"/>
</dbReference>
<dbReference type="PANTHER" id="PTHR32305:SF15">
    <property type="entry name" value="PROTEIN RHSA-RELATED"/>
    <property type="match status" value="1"/>
</dbReference>
<dbReference type="Proteomes" id="UP000261284">
    <property type="component" value="Unassembled WGS sequence"/>
</dbReference>
<dbReference type="NCBIfam" id="TIGR03696">
    <property type="entry name" value="Rhs_assc_core"/>
    <property type="match status" value="1"/>
</dbReference>
<dbReference type="InterPro" id="IPR045619">
    <property type="entry name" value="DUF6443"/>
</dbReference>
<reference evidence="3 4" key="1">
    <citation type="submission" date="2018-08" db="EMBL/GenBank/DDBJ databases">
        <title>Chitinophagaceae sp. K23C18032701, a novel bacterium isolated from forest soil.</title>
        <authorList>
            <person name="Wang C."/>
        </authorList>
    </citation>
    <scope>NUCLEOTIDE SEQUENCE [LARGE SCALE GENOMIC DNA]</scope>
    <source>
        <strain evidence="3 4">K23C18032701</strain>
    </source>
</reference>
<sequence>MRFLHSMGVFLFVLAGGIAAAQTNIPQSITSVPAASLTPESTPSGYTATSQNYIRTWQPRQPFTSASDVTSTARQVSEVNRTTQYVDGLGRPLQTVSWQATPGTKDLVAPVVYDAFGREVSKYLPYADNNSSDGNFKLNPFADQHSFYTSAYPAEQPAFNGEQFFYSQTDYELSPLNRPLKTYAAGNSWVGSGRGVALQYLVNTDDNVRIWSIGFAGLVYGTDNATVNVPQSTGIYQAGQLIKTITVDEHGKQIREFKDKEGHVILKQVQADDAGTWLSTYYVYDDLGELRCVLPPNAVEALPASGTVQPSASSLNELCFRYEYDTRGRMIAKKVPGAAWVYMVYDQRDRLTYSQDGNLKAKAQWLYTLYDDLNRPVQTGIMSGFNGTAADLQGYLAIQKTASVSDIILNSWDGVTTDYIASNSITALEGFSVDGSAAGVVLEIADASGMGSGSGSGLLTGASLTPLTYTYYDNYQGVNKTFNTAYAAKPGTGGNNNAEATAAAASTATQGLSTRTRALAMEDLNNLPSGKWLETVTYYDDKGRVVQVQSDNYKGGVDIVSNRYDFTGKVVSSYLVHNNPAGGVAALGVQTDFLYDHTGRLLTVTKQVGDDVANKRLISTLSYDALGQVKEKTIGQKRDNQGNLTSTVMEDDKYSYNIRGWLKGINRNDNGGVGVNADNKWFGIDLGYDWGFGSNQYNGNIAGIRWASGSDSKERAYGYAYDGANRLLKADFTQFDGGWSTSAGIDFSMRMGDGINWRSAYDANGNIQAMWQKGLVGIASDIVDDLTYSYYGGNQGSNKLAAVSDSRAATQLGDFTDNNKTGNDYGYDVNGNLLADKNKNIGASVGTDVPAGAQDIVYNHLNLPWKLTVVGKGTITYIYDAVGNKLEKRVAEGSKTTTTDYLGGFIYENNQLQFFSQEEGRVRVLRDGSGVQTGYAYDYFLKDHLGNTRTVLTDEFNSQRYLATVEPQYRTTEQQLFNDQLAQTARNKSEIPGFDNDASNTTVTWLKNDGADGTPKIGPGILLKVMAGDQVSISAQAWYRNQEHQPANNTIANNLAAQLVNLFTGEVGAAGGHFNTANLGTGTSSLLNGPVQGFVSSEAADDSRPKAFLNWILLDEEQLKNRTDISGYRQVPVVGVNETYKVLQSGNLTMPVNGYIYIYESNVSSTGVAFDNLSITHTPGPLLEETHYYPFGLTMAGISSKAAGKLENRFKYNSGNELQSREFDDGSGLDLYDAVHRMYDPQLGRFVQIDRLGDISHDMSLYGFAANNPILHNDPLGLKEKAVNEDNPNDLGNLTVTTSNRRYQRMSWYGGSIRIDTHFKSNLETFTYRVRNGEDVFQKGDRYSYVQDVLNGRLPEWYQREEEAEQFERDAYLIYFSLFTLPGDVIAITGIANSGVRSLPALARLLREGKGIEEVAEVSNMGLVRTGINLTEHAAERLAQRGITKDMVEAAINKGAKFYDPKNKTINYILRNGFASGKDLLVGTNPLSGNITTVIRGSKLMNARFIPL</sequence>
<name>A0A3E1NFL7_9BACT</name>
<organism evidence="3 4">
    <name type="scientific">Deminuibacter soli</name>
    <dbReference type="NCBI Taxonomy" id="2291815"/>
    <lineage>
        <taxon>Bacteria</taxon>
        <taxon>Pseudomonadati</taxon>
        <taxon>Bacteroidota</taxon>
        <taxon>Chitinophagia</taxon>
        <taxon>Chitinophagales</taxon>
        <taxon>Chitinophagaceae</taxon>
        <taxon>Deminuibacter</taxon>
    </lineage>
</organism>
<dbReference type="EMBL" id="QTJU01000007">
    <property type="protein sequence ID" value="RFM26759.1"/>
    <property type="molecule type" value="Genomic_DNA"/>
</dbReference>
<accession>A0A3E1NFL7</accession>
<keyword evidence="4" id="KW-1185">Reference proteome</keyword>
<evidence type="ECO:0000259" key="2">
    <source>
        <dbReference type="Pfam" id="PF20041"/>
    </source>
</evidence>
<feature type="signal peptide" evidence="1">
    <location>
        <begin position="1"/>
        <end position="21"/>
    </location>
</feature>
<dbReference type="Pfam" id="PF20041">
    <property type="entry name" value="DUF6443"/>
    <property type="match status" value="1"/>
</dbReference>
<keyword evidence="1" id="KW-0732">Signal</keyword>
<evidence type="ECO:0000313" key="4">
    <source>
        <dbReference type="Proteomes" id="UP000261284"/>
    </source>
</evidence>